<dbReference type="SUPFAM" id="SSF53822">
    <property type="entry name" value="Periplasmic binding protein-like I"/>
    <property type="match status" value="1"/>
</dbReference>
<evidence type="ECO:0000256" key="1">
    <source>
        <dbReference type="ARBA" id="ARBA00022448"/>
    </source>
</evidence>
<sequence>MPETGLHRIQRRTVLKSTGAGVGIGLMAGCMGGSGGGDTHTIAGLQPHSGPFALYGDAHTAGIEFAIEEINADGGILDQELEHIAEDTGSEPSEAVTILNRLVETEDAVAAVGPVSSDVGVLTSENAEELEVPLFLHTSGDIEILSRNSSYTFRTALPPAPAFIQAVADIIEDNGYETIGAINADYAWGIAAEEAIEQTFPSGIDLTMRTAPQGESDFAPYLRDMPSDLDVLVGSGHPPGLNDMFSQMMEVGLEPELMTGAVDPPETNYNGIGDAVANGFTFGHLPDVYSEEYREIADRFYEETGGYFGPTQAAGYVTVQLIAEAMRQQESADPQDVAAGTRQLEFDTIYAEPVQYTEWGELDNYSLIWSGFETQAPAYYPDGDFDLHEVYRTDTLSAIDPREW</sequence>
<dbReference type="AlphaFoldDB" id="M0AJP3"/>
<dbReference type="PRINTS" id="PR00337">
    <property type="entry name" value="LEUILEVALBP"/>
</dbReference>
<reference evidence="5 6" key="1">
    <citation type="journal article" date="2014" name="PLoS Genet.">
        <title>Phylogenetically driven sequencing of extremely halophilic archaea reveals strategies for static and dynamic osmo-response.</title>
        <authorList>
            <person name="Becker E.A."/>
            <person name="Seitzer P.M."/>
            <person name="Tritt A."/>
            <person name="Larsen D."/>
            <person name="Krusor M."/>
            <person name="Yao A.I."/>
            <person name="Wu D."/>
            <person name="Madern D."/>
            <person name="Eisen J.A."/>
            <person name="Darling A.E."/>
            <person name="Facciotti M.T."/>
        </authorList>
    </citation>
    <scope>NUCLEOTIDE SEQUENCE [LARGE SCALE GENOMIC DNA]</scope>
    <source>
        <strain evidence="5 6">DSM 13077</strain>
    </source>
</reference>
<dbReference type="InterPro" id="IPR000709">
    <property type="entry name" value="Leu_Ile_Val-bd"/>
</dbReference>
<evidence type="ECO:0000313" key="5">
    <source>
        <dbReference type="EMBL" id="ELY98930.1"/>
    </source>
</evidence>
<evidence type="ECO:0000256" key="3">
    <source>
        <dbReference type="ARBA" id="ARBA00022970"/>
    </source>
</evidence>
<comment type="caution">
    <text evidence="5">The sequence shown here is derived from an EMBL/GenBank/DDBJ whole genome shotgun (WGS) entry which is preliminary data.</text>
</comment>
<dbReference type="PATRIC" id="fig|1227491.4.peg.4154"/>
<keyword evidence="1" id="KW-0813">Transport</keyword>
<proteinExistence type="predicted"/>
<dbReference type="GO" id="GO:0006865">
    <property type="term" value="P:amino acid transport"/>
    <property type="evidence" value="ECO:0007669"/>
    <property type="project" value="UniProtKB-KW"/>
</dbReference>
<dbReference type="Pfam" id="PF13458">
    <property type="entry name" value="Peripla_BP_6"/>
    <property type="match status" value="1"/>
</dbReference>
<evidence type="ECO:0000256" key="2">
    <source>
        <dbReference type="ARBA" id="ARBA00022729"/>
    </source>
</evidence>
<keyword evidence="2" id="KW-0732">Signal</keyword>
<keyword evidence="5" id="KW-0675">Receptor</keyword>
<dbReference type="InterPro" id="IPR028082">
    <property type="entry name" value="Peripla_BP_I"/>
</dbReference>
<dbReference type="PANTHER" id="PTHR30483">
    <property type="entry name" value="LEUCINE-SPECIFIC-BINDING PROTEIN"/>
    <property type="match status" value="1"/>
</dbReference>
<dbReference type="EMBL" id="AOIP01000059">
    <property type="protein sequence ID" value="ELY98930.1"/>
    <property type="molecule type" value="Genomic_DNA"/>
</dbReference>
<organism evidence="5 6">
    <name type="scientific">Natrialba aegyptia DSM 13077</name>
    <dbReference type="NCBI Taxonomy" id="1227491"/>
    <lineage>
        <taxon>Archaea</taxon>
        <taxon>Methanobacteriati</taxon>
        <taxon>Methanobacteriota</taxon>
        <taxon>Stenosarchaea group</taxon>
        <taxon>Halobacteria</taxon>
        <taxon>Halobacteriales</taxon>
        <taxon>Natrialbaceae</taxon>
        <taxon>Natrialba</taxon>
    </lineage>
</organism>
<feature type="domain" description="Leucine-binding protein" evidence="4">
    <location>
        <begin position="41"/>
        <end position="362"/>
    </location>
</feature>
<dbReference type="RefSeq" id="WP_006667514.1">
    <property type="nucleotide sequence ID" value="NZ_AOIP01000059.1"/>
</dbReference>
<keyword evidence="3" id="KW-0029">Amino-acid transport</keyword>
<dbReference type="Gene3D" id="3.40.50.2300">
    <property type="match status" value="2"/>
</dbReference>
<protein>
    <submittedName>
        <fullName evidence="5">Extracellular ligand-binding receptor</fullName>
    </submittedName>
</protein>
<dbReference type="PANTHER" id="PTHR30483:SF6">
    <property type="entry name" value="PERIPLASMIC BINDING PROTEIN OF ABC TRANSPORTER FOR NATURAL AMINO ACIDS"/>
    <property type="match status" value="1"/>
</dbReference>
<dbReference type="InterPro" id="IPR028081">
    <property type="entry name" value="Leu-bd"/>
</dbReference>
<accession>M0AJP3</accession>
<dbReference type="InterPro" id="IPR051010">
    <property type="entry name" value="BCAA_transport"/>
</dbReference>
<evidence type="ECO:0000259" key="4">
    <source>
        <dbReference type="Pfam" id="PF13458"/>
    </source>
</evidence>
<gene>
    <name evidence="5" type="ORF">C480_20679</name>
</gene>
<dbReference type="CDD" id="cd06268">
    <property type="entry name" value="PBP1_ABC_transporter_LIVBP-like"/>
    <property type="match status" value="1"/>
</dbReference>
<evidence type="ECO:0000313" key="6">
    <source>
        <dbReference type="Proteomes" id="UP000011591"/>
    </source>
</evidence>
<keyword evidence="6" id="KW-1185">Reference proteome</keyword>
<dbReference type="Proteomes" id="UP000011591">
    <property type="component" value="Unassembled WGS sequence"/>
</dbReference>
<name>M0AJP3_9EURY</name>